<dbReference type="Proteomes" id="UP001055811">
    <property type="component" value="Linkage Group LG06"/>
</dbReference>
<protein>
    <submittedName>
        <fullName evidence="1">Uncharacterized protein</fullName>
    </submittedName>
</protein>
<accession>A0ACB9BRG1</accession>
<comment type="caution">
    <text evidence="1">The sequence shown here is derived from an EMBL/GenBank/DDBJ whole genome shotgun (WGS) entry which is preliminary data.</text>
</comment>
<reference evidence="2" key="1">
    <citation type="journal article" date="2022" name="Mol. Ecol. Resour.">
        <title>The genomes of chicory, endive, great burdock and yacon provide insights into Asteraceae palaeo-polyploidization history and plant inulin production.</title>
        <authorList>
            <person name="Fan W."/>
            <person name="Wang S."/>
            <person name="Wang H."/>
            <person name="Wang A."/>
            <person name="Jiang F."/>
            <person name="Liu H."/>
            <person name="Zhao H."/>
            <person name="Xu D."/>
            <person name="Zhang Y."/>
        </authorList>
    </citation>
    <scope>NUCLEOTIDE SEQUENCE [LARGE SCALE GENOMIC DNA]</scope>
    <source>
        <strain evidence="2">cv. Punajuju</strain>
    </source>
</reference>
<gene>
    <name evidence="1" type="ORF">L2E82_36363</name>
</gene>
<sequence length="103" mass="11701">MFPLPPISQSIVSLYSASGSAIRFCYCNPPPVIPHPPFHLLSKASLLLQSAIVDCRRKSRQLYAENAPYVFEEMPHRKFGPSSLLSCSHLSTCRYQIMEMNHY</sequence>
<proteinExistence type="predicted"/>
<evidence type="ECO:0000313" key="2">
    <source>
        <dbReference type="Proteomes" id="UP001055811"/>
    </source>
</evidence>
<evidence type="ECO:0000313" key="1">
    <source>
        <dbReference type="EMBL" id="KAI3724582.1"/>
    </source>
</evidence>
<dbReference type="EMBL" id="CM042014">
    <property type="protein sequence ID" value="KAI3724582.1"/>
    <property type="molecule type" value="Genomic_DNA"/>
</dbReference>
<keyword evidence="2" id="KW-1185">Reference proteome</keyword>
<name>A0ACB9BRG1_CICIN</name>
<reference evidence="1 2" key="2">
    <citation type="journal article" date="2022" name="Mol. Ecol. Resour.">
        <title>The genomes of chicory, endive, great burdock and yacon provide insights into Asteraceae paleo-polyploidization history and plant inulin production.</title>
        <authorList>
            <person name="Fan W."/>
            <person name="Wang S."/>
            <person name="Wang H."/>
            <person name="Wang A."/>
            <person name="Jiang F."/>
            <person name="Liu H."/>
            <person name="Zhao H."/>
            <person name="Xu D."/>
            <person name="Zhang Y."/>
        </authorList>
    </citation>
    <scope>NUCLEOTIDE SEQUENCE [LARGE SCALE GENOMIC DNA]</scope>
    <source>
        <strain evidence="2">cv. Punajuju</strain>
        <tissue evidence="1">Leaves</tissue>
    </source>
</reference>
<organism evidence="1 2">
    <name type="scientific">Cichorium intybus</name>
    <name type="common">Chicory</name>
    <dbReference type="NCBI Taxonomy" id="13427"/>
    <lineage>
        <taxon>Eukaryota</taxon>
        <taxon>Viridiplantae</taxon>
        <taxon>Streptophyta</taxon>
        <taxon>Embryophyta</taxon>
        <taxon>Tracheophyta</taxon>
        <taxon>Spermatophyta</taxon>
        <taxon>Magnoliopsida</taxon>
        <taxon>eudicotyledons</taxon>
        <taxon>Gunneridae</taxon>
        <taxon>Pentapetalae</taxon>
        <taxon>asterids</taxon>
        <taxon>campanulids</taxon>
        <taxon>Asterales</taxon>
        <taxon>Asteraceae</taxon>
        <taxon>Cichorioideae</taxon>
        <taxon>Cichorieae</taxon>
        <taxon>Cichoriinae</taxon>
        <taxon>Cichorium</taxon>
    </lineage>
</organism>